<accession>A0A8K0CZD8</accession>
<feature type="compositionally biased region" description="Polar residues" evidence="1">
    <location>
        <begin position="527"/>
        <end position="546"/>
    </location>
</feature>
<protein>
    <submittedName>
        <fullName evidence="2">Uncharacterized protein</fullName>
    </submittedName>
</protein>
<feature type="compositionally biased region" description="Polar residues" evidence="1">
    <location>
        <begin position="693"/>
        <end position="704"/>
    </location>
</feature>
<feature type="compositionally biased region" description="Basic and acidic residues" evidence="1">
    <location>
        <begin position="17"/>
        <end position="26"/>
    </location>
</feature>
<feature type="compositionally biased region" description="Polar residues" evidence="1">
    <location>
        <begin position="571"/>
        <end position="594"/>
    </location>
</feature>
<feature type="region of interest" description="Disordered" evidence="1">
    <location>
        <begin position="1"/>
        <end position="34"/>
    </location>
</feature>
<proteinExistence type="predicted"/>
<feature type="region of interest" description="Disordered" evidence="1">
    <location>
        <begin position="292"/>
        <end position="313"/>
    </location>
</feature>
<feature type="region of interest" description="Disordered" evidence="1">
    <location>
        <begin position="359"/>
        <end position="395"/>
    </location>
</feature>
<reference evidence="2" key="1">
    <citation type="submission" date="2019-08" db="EMBL/GenBank/DDBJ databases">
        <title>The genome of the North American firefly Photinus pyralis.</title>
        <authorList>
            <consortium name="Photinus pyralis genome working group"/>
            <person name="Fallon T.R."/>
            <person name="Sander Lower S.E."/>
            <person name="Weng J.-K."/>
        </authorList>
    </citation>
    <scope>NUCLEOTIDE SEQUENCE</scope>
    <source>
        <strain evidence="2">TRF0915ILg1</strain>
        <tissue evidence="2">Whole body</tissue>
    </source>
</reference>
<name>A0A8K0CZD8_IGNLU</name>
<feature type="region of interest" description="Disordered" evidence="1">
    <location>
        <begin position="76"/>
        <end position="108"/>
    </location>
</feature>
<evidence type="ECO:0000313" key="3">
    <source>
        <dbReference type="Proteomes" id="UP000801492"/>
    </source>
</evidence>
<dbReference type="AlphaFoldDB" id="A0A8K0CZD8"/>
<evidence type="ECO:0000313" key="2">
    <source>
        <dbReference type="EMBL" id="KAF2896424.1"/>
    </source>
</evidence>
<comment type="caution">
    <text evidence="2">The sequence shown here is derived from an EMBL/GenBank/DDBJ whole genome shotgun (WGS) entry which is preliminary data.</text>
</comment>
<feature type="compositionally biased region" description="Basic and acidic residues" evidence="1">
    <location>
        <begin position="270"/>
        <end position="280"/>
    </location>
</feature>
<dbReference type="EMBL" id="VTPC01005134">
    <property type="protein sequence ID" value="KAF2896424.1"/>
    <property type="molecule type" value="Genomic_DNA"/>
</dbReference>
<feature type="compositionally biased region" description="Polar residues" evidence="1">
    <location>
        <begin position="360"/>
        <end position="370"/>
    </location>
</feature>
<organism evidence="2 3">
    <name type="scientific">Ignelater luminosus</name>
    <name type="common">Cucubano</name>
    <name type="synonym">Pyrophorus luminosus</name>
    <dbReference type="NCBI Taxonomy" id="2038154"/>
    <lineage>
        <taxon>Eukaryota</taxon>
        <taxon>Metazoa</taxon>
        <taxon>Ecdysozoa</taxon>
        <taxon>Arthropoda</taxon>
        <taxon>Hexapoda</taxon>
        <taxon>Insecta</taxon>
        <taxon>Pterygota</taxon>
        <taxon>Neoptera</taxon>
        <taxon>Endopterygota</taxon>
        <taxon>Coleoptera</taxon>
        <taxon>Polyphaga</taxon>
        <taxon>Elateriformia</taxon>
        <taxon>Elateroidea</taxon>
        <taxon>Elateridae</taxon>
        <taxon>Agrypninae</taxon>
        <taxon>Pyrophorini</taxon>
        <taxon>Ignelater</taxon>
    </lineage>
</organism>
<feature type="compositionally biased region" description="Basic and acidic residues" evidence="1">
    <location>
        <begin position="705"/>
        <end position="719"/>
    </location>
</feature>
<dbReference type="OrthoDB" id="10046062at2759"/>
<feature type="region of interest" description="Disordered" evidence="1">
    <location>
        <begin position="210"/>
        <end position="280"/>
    </location>
</feature>
<feature type="region of interest" description="Disordered" evidence="1">
    <location>
        <begin position="571"/>
        <end position="600"/>
    </location>
</feature>
<gene>
    <name evidence="2" type="ORF">ILUMI_09751</name>
</gene>
<feature type="region of interest" description="Disordered" evidence="1">
    <location>
        <begin position="515"/>
        <end position="547"/>
    </location>
</feature>
<sequence length="719" mass="79055">MDNYSNLLINECPPDLKSPECEDNNKDNANTTKKTGVYSKGVAMSFGFKRRPVTAPSIADNATAARRLAKHEIIDRNGNGDTEPLTSNAIPPGRTTPRLAPPRKEANATRVSRFGFRQPNANRLNRVADINTAPPTHHLEYRNNNRPNFKAATTLQQPRAKSAVVTVDANENKTTRFGYAAPQANRYTLQSSQLPRPQLPLRVIETKTAKTLANNNKKASRVMHPSEDSSSKEGSVTEDSGVGSHSSAGNGETDTLRGVELLDSSPTVGNRKDYEQKQRQFEMVVSGKSFDLRDLDDNSEPPVPLPRLPSAFQNNFNNGFVRERRLEYEKQLEKSRRKISITSSEGFSDDYVEDEKTAQKNRFNGSTSPPKTFLKSKPTHKQDSSPPSSDEQEWMHAGEAMAEDFSCSFSSSDESKDRESLITTKLAVKPASLALQNLMNASITNCSQPSHEIKNVLLTIEDPKFAAVAAASNTGTLLEDETSPVDSLICSYSESEDFIKHKLLNNDIKKSAMMMSSSDSKDVNEKLTLSPSSPGTPTNASNSLSLSDGKDYFDDEIADQPALVFDDTITATTSDPATNSGAQQNSENTPTLIDSTPKPKRKLLGNFEGSPLLLRKKNLLNSRTASVDTLSPCESITSDDLMLDYEQSQSSGIDDTLDRIDRQSNGFHSLDDTAIRLEENKLTDSLLEWATPIGSNFNKASPKSCQHDSKDGRSQRRDS</sequence>
<evidence type="ECO:0000256" key="1">
    <source>
        <dbReference type="SAM" id="MobiDB-lite"/>
    </source>
</evidence>
<feature type="compositionally biased region" description="Polar residues" evidence="1">
    <location>
        <begin position="232"/>
        <end position="253"/>
    </location>
</feature>
<keyword evidence="3" id="KW-1185">Reference proteome</keyword>
<feature type="region of interest" description="Disordered" evidence="1">
    <location>
        <begin position="693"/>
        <end position="719"/>
    </location>
</feature>
<dbReference type="Proteomes" id="UP000801492">
    <property type="component" value="Unassembled WGS sequence"/>
</dbReference>